<dbReference type="GO" id="GO:0000166">
    <property type="term" value="F:nucleotide binding"/>
    <property type="evidence" value="ECO:0007669"/>
    <property type="project" value="InterPro"/>
</dbReference>
<evidence type="ECO:0000256" key="7">
    <source>
        <dbReference type="ARBA" id="ARBA00023125"/>
    </source>
</evidence>
<evidence type="ECO:0000256" key="3">
    <source>
        <dbReference type="ARBA" id="ARBA00022679"/>
    </source>
</evidence>
<organism evidence="10 11">
    <name type="scientific">candidate division MSBL1 archaeon SCGC-AAA259E19</name>
    <dbReference type="NCBI Taxonomy" id="1698264"/>
    <lineage>
        <taxon>Archaea</taxon>
        <taxon>Methanobacteriati</taxon>
        <taxon>Methanobacteriota</taxon>
        <taxon>candidate division MSBL1</taxon>
    </lineage>
</organism>
<evidence type="ECO:0000256" key="2">
    <source>
        <dbReference type="ARBA" id="ARBA00012417"/>
    </source>
</evidence>
<dbReference type="GO" id="GO:0006260">
    <property type="term" value="P:DNA replication"/>
    <property type="evidence" value="ECO:0007669"/>
    <property type="project" value="UniProtKB-KW"/>
</dbReference>
<dbReference type="SUPFAM" id="SSF53098">
    <property type="entry name" value="Ribonuclease H-like"/>
    <property type="match status" value="1"/>
</dbReference>
<dbReference type="InterPro" id="IPR023211">
    <property type="entry name" value="DNA_pol_palm_dom_sf"/>
</dbReference>
<reference evidence="10 11" key="1">
    <citation type="journal article" date="2016" name="Sci. Rep.">
        <title>Metabolic traits of an uncultured archaeal lineage -MSBL1- from brine pools of the Red Sea.</title>
        <authorList>
            <person name="Mwirichia R."/>
            <person name="Alam I."/>
            <person name="Rashid M."/>
            <person name="Vinu M."/>
            <person name="Ba-Alawi W."/>
            <person name="Anthony Kamau A."/>
            <person name="Kamanda Ngugi D."/>
            <person name="Goker M."/>
            <person name="Klenk H.P."/>
            <person name="Bajic V."/>
            <person name="Stingl U."/>
        </authorList>
    </citation>
    <scope>NUCLEOTIDE SEQUENCE [LARGE SCALE GENOMIC DNA]</scope>
    <source>
        <strain evidence="10">SCGC-AAA259E19</strain>
    </source>
</reference>
<dbReference type="AlphaFoldDB" id="A0A133UJ89"/>
<keyword evidence="7" id="KW-0238">DNA-binding</keyword>
<keyword evidence="5" id="KW-0235">DNA replication</keyword>
<evidence type="ECO:0000313" key="10">
    <source>
        <dbReference type="EMBL" id="KXA94289.1"/>
    </source>
</evidence>
<dbReference type="Gene3D" id="3.30.420.10">
    <property type="entry name" value="Ribonuclease H-like superfamily/Ribonuclease H"/>
    <property type="match status" value="1"/>
</dbReference>
<comment type="similarity">
    <text evidence="1">Belongs to the DNA polymerase type-B family.</text>
</comment>
<evidence type="ECO:0000256" key="4">
    <source>
        <dbReference type="ARBA" id="ARBA00022695"/>
    </source>
</evidence>
<dbReference type="Proteomes" id="UP000070284">
    <property type="component" value="Unassembled WGS sequence"/>
</dbReference>
<dbReference type="Gene3D" id="3.30.1770.10">
    <property type="entry name" value="TPR 1 domain of DNA polymerase"/>
    <property type="match status" value="1"/>
</dbReference>
<protein>
    <recommendedName>
        <fullName evidence="2">DNA-directed DNA polymerase</fullName>
        <ecNumber evidence="2">2.7.7.7</ecNumber>
    </recommendedName>
</protein>
<keyword evidence="11" id="KW-1185">Reference proteome</keyword>
<evidence type="ECO:0000256" key="1">
    <source>
        <dbReference type="ARBA" id="ARBA00005755"/>
    </source>
</evidence>
<dbReference type="Pfam" id="PF03175">
    <property type="entry name" value="DNA_pol_B_2"/>
    <property type="match status" value="1"/>
</dbReference>
<dbReference type="SMR" id="A0A133UJ89"/>
<dbReference type="SUPFAM" id="SSF56672">
    <property type="entry name" value="DNA/RNA polymerases"/>
    <property type="match status" value="1"/>
</dbReference>
<dbReference type="InterPro" id="IPR043502">
    <property type="entry name" value="DNA/RNA_pol_sf"/>
</dbReference>
<evidence type="ECO:0000313" key="11">
    <source>
        <dbReference type="Proteomes" id="UP000070284"/>
    </source>
</evidence>
<comment type="caution">
    <text evidence="10">The sequence shown here is derived from an EMBL/GenBank/DDBJ whole genome shotgun (WGS) entry which is preliminary data.</text>
</comment>
<dbReference type="EMBL" id="LHXO01000068">
    <property type="protein sequence ID" value="KXA94289.1"/>
    <property type="molecule type" value="Genomic_DNA"/>
</dbReference>
<feature type="domain" description="DNA-directed DNA polymerase family B mitochondria/virus" evidence="9">
    <location>
        <begin position="180"/>
        <end position="487"/>
    </location>
</feature>
<dbReference type="Gene3D" id="1.10.287.690">
    <property type="entry name" value="Helix hairpin bin"/>
    <property type="match status" value="1"/>
</dbReference>
<dbReference type="GO" id="GO:0003677">
    <property type="term" value="F:DNA binding"/>
    <property type="evidence" value="ECO:0007669"/>
    <property type="project" value="UniProtKB-KW"/>
</dbReference>
<dbReference type="Gene3D" id="3.90.1600.10">
    <property type="entry name" value="Palm domain of DNA polymerase"/>
    <property type="match status" value="1"/>
</dbReference>
<name>A0A133UJ89_9EURY</name>
<evidence type="ECO:0000256" key="5">
    <source>
        <dbReference type="ARBA" id="ARBA00022705"/>
    </source>
</evidence>
<keyword evidence="3" id="KW-0808">Transferase</keyword>
<dbReference type="InterPro" id="IPR004868">
    <property type="entry name" value="DNA-dir_DNA_pol_B_mt/vir"/>
</dbReference>
<proteinExistence type="inferred from homology"/>
<comment type="catalytic activity">
    <reaction evidence="8">
        <text>DNA(n) + a 2'-deoxyribonucleoside 5'-triphosphate = DNA(n+1) + diphosphate</text>
        <dbReference type="Rhea" id="RHEA:22508"/>
        <dbReference type="Rhea" id="RHEA-COMP:17339"/>
        <dbReference type="Rhea" id="RHEA-COMP:17340"/>
        <dbReference type="ChEBI" id="CHEBI:33019"/>
        <dbReference type="ChEBI" id="CHEBI:61560"/>
        <dbReference type="ChEBI" id="CHEBI:173112"/>
        <dbReference type="EC" id="2.7.7.7"/>
    </reaction>
</comment>
<keyword evidence="6" id="KW-0239">DNA-directed DNA polymerase</keyword>
<dbReference type="EC" id="2.7.7.7" evidence="2"/>
<gene>
    <name evidence="10" type="ORF">AKJ65_04875</name>
</gene>
<sequence length="645" mass="75177">MDKFVTIPPYLQDGIDPLKRSYPKKINLIVFDVETEEGEPYLITFYNGEESPTYLKVTPENILDKFMKFLIDNCPQTKTNLLFAHNLQFDLTVVLNQYENELFQYLEPPKLSHELGTFTKIFSQKTWFAQVKLDNGAYVKLIDTGNFFKGSLYNLSRKLNLDHKKRSRPDFVDEGKKPSNRKEWQKLYLYCGAEIKATYDLAEYILQKHKGYDTYITMSAPQFASKVFKKHYLAQRIPQVPEKVRWLAERTIHGGRSDTFVECPILIPDVHYFDYNSFYPWAMANLPPITGGEWEEVDDFVNEFEGFYQVSGYVRECKHPVVLKNAGGMDYASGKRVRRTPLSSYELREALDKEEIEIAEITGYIWKPGENSVNPFKPYVGNFYGKKQKTPKNDPRYQNFKLLLNSLYGKTYQTNRKTDYKEEPRYKVDQETGNVKKNEIRYKAGGIYLPHVGSWITSMCRAELHNALHKYDGIDCATDSFKTKRNDVPTGEELGELDHEYEGMLLLIRPKLYLMFSPQVQEEVMNDYGGDLRAWLNANLSTLEESDSIKDLIPKYALHGFWGSPIQLLKLYQKKENEYLVDHMNKIREAIREGKQARKMEERKRSIQIDWTEEVGLCGLKKGEAVKERELCTGACSKCPYVREF</sequence>
<dbReference type="InterPro" id="IPR036397">
    <property type="entry name" value="RNaseH_sf"/>
</dbReference>
<dbReference type="InterPro" id="IPR012337">
    <property type="entry name" value="RNaseH-like_sf"/>
</dbReference>
<evidence type="ECO:0000256" key="8">
    <source>
        <dbReference type="ARBA" id="ARBA00049244"/>
    </source>
</evidence>
<accession>A0A133UJ89</accession>
<keyword evidence="4" id="KW-0548">Nucleotidyltransferase</keyword>
<evidence type="ECO:0000259" key="9">
    <source>
        <dbReference type="Pfam" id="PF03175"/>
    </source>
</evidence>
<evidence type="ECO:0000256" key="6">
    <source>
        <dbReference type="ARBA" id="ARBA00022932"/>
    </source>
</evidence>
<dbReference type="Gene3D" id="4.10.80.20">
    <property type="entry name" value="DNA polymerase, domain 5"/>
    <property type="match status" value="1"/>
</dbReference>
<dbReference type="GO" id="GO:0003887">
    <property type="term" value="F:DNA-directed DNA polymerase activity"/>
    <property type="evidence" value="ECO:0007669"/>
    <property type="project" value="UniProtKB-KW"/>
</dbReference>